<dbReference type="EMBL" id="SRHE01000919">
    <property type="protein sequence ID" value="TWW07959.1"/>
    <property type="molecule type" value="Genomic_DNA"/>
</dbReference>
<evidence type="ECO:0000256" key="1">
    <source>
        <dbReference type="SAM" id="Phobius"/>
    </source>
</evidence>
<keyword evidence="3" id="KW-1185">Reference proteome</keyword>
<keyword evidence="1" id="KW-1133">Transmembrane helix</keyword>
<keyword evidence="1" id="KW-0812">Transmembrane</keyword>
<dbReference type="AlphaFoldDB" id="A0A5C6M143"/>
<comment type="caution">
    <text evidence="2">The sequence shown here is derived from an EMBL/GenBank/DDBJ whole genome shotgun (WGS) entry which is preliminary data.</text>
</comment>
<feature type="transmembrane region" description="Helical" evidence="1">
    <location>
        <begin position="235"/>
        <end position="252"/>
    </location>
</feature>
<sequence length="300" mass="32857">MKEPLEKVPFLEWSALAVLAAMLVLDAPWGRAFYSYDPFTETLGHYFFSSISKSFSIPGLSFSLFEVMSIGLAVAAWMQSRARKPNETHDLKSPWVYSLWSIPVMVAFGIVVGIAQGNSFGTALTQTRSMASAPIWMVIGFALGSPSMFLRLSKIVFFTTTIKALQGLWCYVYVLGRSKGRQEYLIEHVTSDVILTGLSAALVLYVLQGKSVSRSAYLTVSAAAMTTVFLLNDRRSAMVGAVLGLGGVLASLKKDVIYRYSMQGMLVLALTVFYTAATWGMRGPLGFPSRAIVSLFDPDE</sequence>
<feature type="transmembrane region" description="Helical" evidence="1">
    <location>
        <begin position="13"/>
        <end position="34"/>
    </location>
</feature>
<feature type="transmembrane region" description="Helical" evidence="1">
    <location>
        <begin position="188"/>
        <end position="207"/>
    </location>
</feature>
<proteinExistence type="predicted"/>
<evidence type="ECO:0000313" key="2">
    <source>
        <dbReference type="EMBL" id="TWW07959.1"/>
    </source>
</evidence>
<feature type="transmembrane region" description="Helical" evidence="1">
    <location>
        <begin position="55"/>
        <end position="77"/>
    </location>
</feature>
<dbReference type="Proteomes" id="UP000321083">
    <property type="component" value="Unassembled WGS sequence"/>
</dbReference>
<feature type="transmembrane region" description="Helical" evidence="1">
    <location>
        <begin position="97"/>
        <end position="117"/>
    </location>
</feature>
<feature type="non-terminal residue" evidence="2">
    <location>
        <position position="300"/>
    </location>
</feature>
<gene>
    <name evidence="2" type="ORF">E3A20_29130</name>
</gene>
<feature type="transmembrane region" description="Helical" evidence="1">
    <location>
        <begin position="129"/>
        <end position="149"/>
    </location>
</feature>
<reference evidence="2 3" key="2">
    <citation type="submission" date="2019-08" db="EMBL/GenBank/DDBJ databases">
        <authorList>
            <person name="Henke P."/>
        </authorList>
    </citation>
    <scope>NUCLEOTIDE SEQUENCE [LARGE SCALE GENOMIC DNA]</scope>
    <source>
        <strain evidence="2">Phe10_nw2017</strain>
    </source>
</reference>
<feature type="transmembrane region" description="Helical" evidence="1">
    <location>
        <begin position="264"/>
        <end position="281"/>
    </location>
</feature>
<evidence type="ECO:0000313" key="3">
    <source>
        <dbReference type="Proteomes" id="UP000321083"/>
    </source>
</evidence>
<accession>A0A5C6M143</accession>
<keyword evidence="1" id="KW-0472">Membrane</keyword>
<name>A0A5C6M143_9PLAN</name>
<organism evidence="2 3">
    <name type="scientific">Planctomyces bekefii</name>
    <dbReference type="NCBI Taxonomy" id="1653850"/>
    <lineage>
        <taxon>Bacteria</taxon>
        <taxon>Pseudomonadati</taxon>
        <taxon>Planctomycetota</taxon>
        <taxon>Planctomycetia</taxon>
        <taxon>Planctomycetales</taxon>
        <taxon>Planctomycetaceae</taxon>
        <taxon>Planctomyces</taxon>
    </lineage>
</organism>
<reference evidence="2 3" key="1">
    <citation type="submission" date="2019-08" db="EMBL/GenBank/DDBJ databases">
        <title>100 year-old enigma solved: identification of Planctomyces bekefii, the type genus and species of the phylum Planctomycetes.</title>
        <authorList>
            <person name="Svetlana D.N."/>
            <person name="Overmann J."/>
        </authorList>
    </citation>
    <scope>NUCLEOTIDE SEQUENCE [LARGE SCALE GENOMIC DNA]</scope>
    <source>
        <strain evidence="2">Phe10_nw2017</strain>
    </source>
</reference>
<protein>
    <submittedName>
        <fullName evidence="2">Uncharacterized protein</fullName>
    </submittedName>
</protein>